<dbReference type="Proteomes" id="UP000829504">
    <property type="component" value="Chromosome"/>
</dbReference>
<dbReference type="EMBL" id="JUFZ01000096">
    <property type="protein sequence ID" value="KIC06570.1"/>
    <property type="molecule type" value="Genomic_DNA"/>
</dbReference>
<feature type="domain" description="NERD" evidence="2">
    <location>
        <begin position="34"/>
        <end position="151"/>
    </location>
</feature>
<evidence type="ECO:0000313" key="5">
    <source>
        <dbReference type="Proteomes" id="UP000031390"/>
    </source>
</evidence>
<reference evidence="3 5" key="1">
    <citation type="submission" date="2014-12" db="EMBL/GenBank/DDBJ databases">
        <title>Genome sequence of Morococcus cerebrosus.</title>
        <authorList>
            <person name="Shin S.-K."/>
            <person name="Yi H."/>
        </authorList>
    </citation>
    <scope>NUCLEOTIDE SEQUENCE [LARGE SCALE GENOMIC DNA]</scope>
    <source>
        <strain evidence="3 5">CIP 81.93</strain>
    </source>
</reference>
<keyword evidence="6" id="KW-1185">Reference proteome</keyword>
<keyword evidence="1" id="KW-1133">Transmembrane helix</keyword>
<keyword evidence="1" id="KW-0472">Membrane</keyword>
<evidence type="ECO:0000313" key="3">
    <source>
        <dbReference type="EMBL" id="KIC06570.1"/>
    </source>
</evidence>
<accession>A0A0C1GJ61</accession>
<keyword evidence="3" id="KW-0238">DNA-binding</keyword>
<dbReference type="PROSITE" id="PS50965">
    <property type="entry name" value="NERD"/>
    <property type="match status" value="1"/>
</dbReference>
<proteinExistence type="predicted"/>
<evidence type="ECO:0000256" key="1">
    <source>
        <dbReference type="SAM" id="Phobius"/>
    </source>
</evidence>
<evidence type="ECO:0000313" key="6">
    <source>
        <dbReference type="Proteomes" id="UP000829504"/>
    </source>
</evidence>
<dbReference type="AlphaFoldDB" id="A0A0C1GJ61"/>
<dbReference type="EMBL" id="CP094242">
    <property type="protein sequence ID" value="UNV86860.1"/>
    <property type="molecule type" value="Genomic_DNA"/>
</dbReference>
<protein>
    <submittedName>
        <fullName evidence="3">DNA-binding protein</fullName>
    </submittedName>
    <submittedName>
        <fullName evidence="4">NERD domain-containing protein</fullName>
    </submittedName>
</protein>
<reference evidence="4 6" key="2">
    <citation type="submission" date="2022-03" db="EMBL/GenBank/DDBJ databases">
        <title>Genome sequencing of Morococcus cerebrosus.</title>
        <authorList>
            <person name="Baek M.-G."/>
            <person name="Yi H."/>
        </authorList>
    </citation>
    <scope>NUCLEOTIDE SEQUENCE [LARGE SCALE GENOMIC DNA]</scope>
    <source>
        <strain evidence="4 6">CIP 81.93</strain>
    </source>
</reference>
<keyword evidence="1" id="KW-0812">Transmembrane</keyword>
<evidence type="ECO:0000259" key="2">
    <source>
        <dbReference type="PROSITE" id="PS50965"/>
    </source>
</evidence>
<sequence>MNFDFIFGDGVSGMAGYSLILILAALASKRDSVKRFISRFAVNVRAQCYLDENSYHVFRHLDIRISGTHEQIDYVYVSRFGIFIVSTPNYQGRIWGDNGDGMWTQKFHRTKMLFPNPLAQNQRYIQALVRQLDLSPRLFYSIVVFAGNCQFQTMMPDNVIESAEFNEYIAQYCEVVLNDDKVAEIKEILESNEFDNVFGQNGSRSHA</sequence>
<feature type="transmembrane region" description="Helical" evidence="1">
    <location>
        <begin position="6"/>
        <end position="27"/>
    </location>
</feature>
<organism evidence="3 5">
    <name type="scientific">Morococcus cerebrosus</name>
    <dbReference type="NCBI Taxonomy" id="1056807"/>
    <lineage>
        <taxon>Bacteria</taxon>
        <taxon>Pseudomonadati</taxon>
        <taxon>Pseudomonadota</taxon>
        <taxon>Betaproteobacteria</taxon>
        <taxon>Neisseriales</taxon>
        <taxon>Neisseriaceae</taxon>
        <taxon>Morococcus</taxon>
    </lineage>
</organism>
<dbReference type="RefSeq" id="WP_039408998.1">
    <property type="nucleotide sequence ID" value="NZ_CP094242.1"/>
</dbReference>
<name>A0A0C1GJ61_9NEIS</name>
<dbReference type="InterPro" id="IPR011528">
    <property type="entry name" value="NERD"/>
</dbReference>
<dbReference type="GO" id="GO:0003677">
    <property type="term" value="F:DNA binding"/>
    <property type="evidence" value="ECO:0007669"/>
    <property type="project" value="UniProtKB-KW"/>
</dbReference>
<gene>
    <name evidence="3" type="ORF">MCC93_19840</name>
    <name evidence="4" type="ORF">MON37_09370</name>
</gene>
<dbReference type="Pfam" id="PF08378">
    <property type="entry name" value="NERD"/>
    <property type="match status" value="1"/>
</dbReference>
<dbReference type="Proteomes" id="UP000031390">
    <property type="component" value="Unassembled WGS sequence"/>
</dbReference>
<evidence type="ECO:0000313" key="4">
    <source>
        <dbReference type="EMBL" id="UNV86860.1"/>
    </source>
</evidence>